<gene>
    <name evidence="8" type="primary">LOC18611038</name>
</gene>
<feature type="domain" description="TF-B3" evidence="6">
    <location>
        <begin position="174"/>
        <end position="273"/>
    </location>
</feature>
<dbReference type="InterPro" id="IPR015300">
    <property type="entry name" value="DNA-bd_pseudobarrel_sf"/>
</dbReference>
<dbReference type="AlphaFoldDB" id="A0AB32W396"/>
<dbReference type="PROSITE" id="PS50863">
    <property type="entry name" value="B3"/>
    <property type="match status" value="2"/>
</dbReference>
<evidence type="ECO:0000256" key="3">
    <source>
        <dbReference type="ARBA" id="ARBA00023125"/>
    </source>
</evidence>
<proteinExistence type="predicted"/>
<protein>
    <submittedName>
        <fullName evidence="8">B3 domain-containing protein At5g66980</fullName>
    </submittedName>
</protein>
<dbReference type="InterPro" id="IPR050655">
    <property type="entry name" value="Plant_B3_domain"/>
</dbReference>
<dbReference type="PANTHER" id="PTHR31920:SF135">
    <property type="entry name" value="B3 DOMAIN-CONTAINING PROTEIN OS03G0621600-RELATED"/>
    <property type="match status" value="1"/>
</dbReference>
<feature type="domain" description="TF-B3" evidence="6">
    <location>
        <begin position="9"/>
        <end position="102"/>
    </location>
</feature>
<evidence type="ECO:0000313" key="7">
    <source>
        <dbReference type="Proteomes" id="UP000694886"/>
    </source>
</evidence>
<comment type="subcellular location">
    <subcellularLocation>
        <location evidence="1">Nucleus</location>
    </subcellularLocation>
</comment>
<evidence type="ECO:0000313" key="8">
    <source>
        <dbReference type="RefSeq" id="XP_017972194.1"/>
    </source>
</evidence>
<dbReference type="SUPFAM" id="SSF101936">
    <property type="entry name" value="DNA-binding pseudobarrel domain"/>
    <property type="match status" value="2"/>
</dbReference>
<evidence type="ECO:0000256" key="4">
    <source>
        <dbReference type="ARBA" id="ARBA00023163"/>
    </source>
</evidence>
<keyword evidence="5" id="KW-0539">Nucleus</keyword>
<evidence type="ECO:0000256" key="2">
    <source>
        <dbReference type="ARBA" id="ARBA00023015"/>
    </source>
</evidence>
<reference evidence="7" key="1">
    <citation type="journal article" date="1997" name="Nucleic Acids Res.">
        <title>tRNAscan-SE: a program for improved detection of transfer RNA genes in genomic sequence.</title>
        <authorList>
            <person name="Lowe T.M."/>
            <person name="Eddy S.R."/>
        </authorList>
    </citation>
    <scope>NUCLEOTIDE SEQUENCE [LARGE SCALE GENOMIC DNA]</scope>
    <source>
        <strain evidence="7">r\B97-61/B2</strain>
    </source>
</reference>
<dbReference type="CDD" id="cd10017">
    <property type="entry name" value="B3_DNA"/>
    <property type="match status" value="2"/>
</dbReference>
<sequence length="275" mass="31250">MAKPRKQCHKFFKVYLPFFNSQQLKIPPAFVRHLDGTIPKDAMLKNHTGKHWLVDLEEVEGGLTMTNGWQGFASENSLEFGDFLIFEYDGKCLFDVEIFGRNGCNKAALSSNMTTTHAVNEKEIKEVDICNEPTQTCKQKYSVKNLGYKLRRNRGTNLGEGKALNAATYVTPKGPYFVSNIPQSMRSAVYVPRSLLASYGIKIKPEVVLLDQNGKKWPVMVSSRTDGRVFIHHGWGSFRHEYNLQKGDKCVFEFVLGRGNISQKRLVQVIRRQAP</sequence>
<keyword evidence="4" id="KW-0804">Transcription</keyword>
<evidence type="ECO:0000259" key="6">
    <source>
        <dbReference type="PROSITE" id="PS50863"/>
    </source>
</evidence>
<dbReference type="KEGG" id="tcc:18611038"/>
<dbReference type="Pfam" id="PF02362">
    <property type="entry name" value="B3"/>
    <property type="match status" value="2"/>
</dbReference>
<dbReference type="Gramene" id="Tc01v2_t004040.1">
    <property type="protein sequence ID" value="Tc01v2_p004040.1"/>
    <property type="gene ID" value="Tc01v2_g004040"/>
</dbReference>
<dbReference type="Gene3D" id="2.40.330.10">
    <property type="entry name" value="DNA-binding pseudobarrel domain"/>
    <property type="match status" value="2"/>
</dbReference>
<keyword evidence="3" id="KW-0238">DNA-binding</keyword>
<organism evidence="7 8">
    <name type="scientific">Theobroma cacao</name>
    <name type="common">Cacao</name>
    <name type="synonym">Cocoa</name>
    <dbReference type="NCBI Taxonomy" id="3641"/>
    <lineage>
        <taxon>Eukaryota</taxon>
        <taxon>Viridiplantae</taxon>
        <taxon>Streptophyta</taxon>
        <taxon>Embryophyta</taxon>
        <taxon>Tracheophyta</taxon>
        <taxon>Spermatophyta</taxon>
        <taxon>Magnoliopsida</taxon>
        <taxon>eudicotyledons</taxon>
        <taxon>Gunneridae</taxon>
        <taxon>Pentapetalae</taxon>
        <taxon>rosids</taxon>
        <taxon>malvids</taxon>
        <taxon>Malvales</taxon>
        <taxon>Malvaceae</taxon>
        <taxon>Byttnerioideae</taxon>
        <taxon>Theobroma</taxon>
    </lineage>
</organism>
<dbReference type="PANTHER" id="PTHR31920">
    <property type="entry name" value="B3 DOMAIN-CONTAINING"/>
    <property type="match status" value="1"/>
</dbReference>
<dbReference type="GO" id="GO:0003677">
    <property type="term" value="F:DNA binding"/>
    <property type="evidence" value="ECO:0007669"/>
    <property type="project" value="UniProtKB-KW"/>
</dbReference>
<dbReference type="GeneID" id="18611038"/>
<dbReference type="GO" id="GO:0005634">
    <property type="term" value="C:nucleus"/>
    <property type="evidence" value="ECO:0007669"/>
    <property type="project" value="UniProtKB-SubCell"/>
</dbReference>
<reference evidence="8" key="2">
    <citation type="submission" date="2025-08" db="UniProtKB">
        <authorList>
            <consortium name="RefSeq"/>
        </authorList>
    </citation>
    <scope>IDENTIFICATION</scope>
</reference>
<dbReference type="InterPro" id="IPR003340">
    <property type="entry name" value="B3_DNA-bd"/>
</dbReference>
<dbReference type="RefSeq" id="XP_017972194.1">
    <property type="nucleotide sequence ID" value="XM_018116705.1"/>
</dbReference>
<keyword evidence="2" id="KW-0805">Transcription regulation</keyword>
<accession>A0AB32W396</accession>
<evidence type="ECO:0000256" key="1">
    <source>
        <dbReference type="ARBA" id="ARBA00004123"/>
    </source>
</evidence>
<name>A0AB32W396_THECC</name>
<dbReference type="SMART" id="SM01019">
    <property type="entry name" value="B3"/>
    <property type="match status" value="2"/>
</dbReference>
<evidence type="ECO:0000256" key="5">
    <source>
        <dbReference type="ARBA" id="ARBA00023242"/>
    </source>
</evidence>
<dbReference type="Proteomes" id="UP000694886">
    <property type="component" value="Chromosome 1"/>
</dbReference>